<dbReference type="Proteomes" id="UP000198771">
    <property type="component" value="Unassembled WGS sequence"/>
</dbReference>
<keyword evidence="3 6" id="KW-0812">Transmembrane</keyword>
<sequence length="81" mass="8523">MHWMIEFLLFVILIVAAVVGLSVRNLLAAAVILTIFSFLTAAIMVSLGAIDVAFTEAVVGAGAVGVFSIVAILMTSRKSRD</sequence>
<comment type="subcellular location">
    <subcellularLocation>
        <location evidence="1">Cell membrane</location>
        <topology evidence="1">Multi-pass membrane protein</topology>
    </subcellularLocation>
</comment>
<evidence type="ECO:0000256" key="4">
    <source>
        <dbReference type="ARBA" id="ARBA00022989"/>
    </source>
</evidence>
<evidence type="ECO:0000256" key="1">
    <source>
        <dbReference type="ARBA" id="ARBA00004651"/>
    </source>
</evidence>
<gene>
    <name evidence="8" type="ORF">SAMN05660653_02977</name>
</gene>
<dbReference type="AlphaFoldDB" id="A0A1G6EN67"/>
<dbReference type="Gene3D" id="1.20.120.1200">
    <property type="entry name" value="NADH-ubiquinone/plastoquinone oxidoreductase chain 6, subunit NuoJ"/>
    <property type="match status" value="1"/>
</dbReference>
<keyword evidence="4 6" id="KW-1133">Transmembrane helix</keyword>
<dbReference type="GO" id="GO:0005886">
    <property type="term" value="C:plasma membrane"/>
    <property type="evidence" value="ECO:0007669"/>
    <property type="project" value="UniProtKB-SubCell"/>
</dbReference>
<reference evidence="8 9" key="1">
    <citation type="submission" date="2016-10" db="EMBL/GenBank/DDBJ databases">
        <authorList>
            <person name="de Groot N.N."/>
        </authorList>
    </citation>
    <scope>NUCLEOTIDE SEQUENCE [LARGE SCALE GENOMIC DNA]</scope>
    <source>
        <strain evidence="8 9">ASO4-2</strain>
    </source>
</reference>
<protein>
    <recommendedName>
        <fullName evidence="7">MrpA C-terminal/MbhD domain-containing protein</fullName>
    </recommendedName>
</protein>
<keyword evidence="2" id="KW-1003">Cell membrane</keyword>
<dbReference type="OrthoDB" id="2085045at2"/>
<feature type="transmembrane region" description="Helical" evidence="6">
    <location>
        <begin position="30"/>
        <end position="50"/>
    </location>
</feature>
<organism evidence="8 9">
    <name type="scientific">Desulfonatronum thiosulfatophilum</name>
    <dbReference type="NCBI Taxonomy" id="617002"/>
    <lineage>
        <taxon>Bacteria</taxon>
        <taxon>Pseudomonadati</taxon>
        <taxon>Thermodesulfobacteriota</taxon>
        <taxon>Desulfovibrionia</taxon>
        <taxon>Desulfovibrionales</taxon>
        <taxon>Desulfonatronaceae</taxon>
        <taxon>Desulfonatronum</taxon>
    </lineage>
</organism>
<dbReference type="Pfam" id="PF13244">
    <property type="entry name" value="MbhD"/>
    <property type="match status" value="1"/>
</dbReference>
<evidence type="ECO:0000259" key="7">
    <source>
        <dbReference type="Pfam" id="PF13244"/>
    </source>
</evidence>
<accession>A0A1G6EN67</accession>
<evidence type="ECO:0000256" key="3">
    <source>
        <dbReference type="ARBA" id="ARBA00022692"/>
    </source>
</evidence>
<evidence type="ECO:0000313" key="9">
    <source>
        <dbReference type="Proteomes" id="UP000198771"/>
    </source>
</evidence>
<dbReference type="InterPro" id="IPR042106">
    <property type="entry name" value="Nuo/plastoQ_OxRdtase_6_NuoJ"/>
</dbReference>
<evidence type="ECO:0000313" key="8">
    <source>
        <dbReference type="EMBL" id="SDB58840.1"/>
    </source>
</evidence>
<dbReference type="EMBL" id="FMXO01000020">
    <property type="protein sequence ID" value="SDB58840.1"/>
    <property type="molecule type" value="Genomic_DNA"/>
</dbReference>
<name>A0A1G6EN67_9BACT</name>
<keyword evidence="5 6" id="KW-0472">Membrane</keyword>
<keyword evidence="9" id="KW-1185">Reference proteome</keyword>
<dbReference type="RefSeq" id="WP_031385805.1">
    <property type="nucleotide sequence ID" value="NZ_FMXO01000020.1"/>
</dbReference>
<proteinExistence type="predicted"/>
<evidence type="ECO:0000256" key="6">
    <source>
        <dbReference type="SAM" id="Phobius"/>
    </source>
</evidence>
<feature type="domain" description="MrpA C-terminal/MbhD" evidence="7">
    <location>
        <begin position="11"/>
        <end position="73"/>
    </location>
</feature>
<evidence type="ECO:0000256" key="5">
    <source>
        <dbReference type="ARBA" id="ARBA00023136"/>
    </source>
</evidence>
<dbReference type="STRING" id="617002.SAMN05660653_02977"/>
<dbReference type="InterPro" id="IPR025383">
    <property type="entry name" value="MrpA_C/MbhD"/>
</dbReference>
<feature type="transmembrane region" description="Helical" evidence="6">
    <location>
        <begin position="57"/>
        <end position="76"/>
    </location>
</feature>
<evidence type="ECO:0000256" key="2">
    <source>
        <dbReference type="ARBA" id="ARBA00022475"/>
    </source>
</evidence>